<evidence type="ECO:0000256" key="4">
    <source>
        <dbReference type="ARBA" id="ARBA00022490"/>
    </source>
</evidence>
<dbReference type="InterPro" id="IPR001849">
    <property type="entry name" value="PH_domain"/>
</dbReference>
<evidence type="ECO:0000256" key="10">
    <source>
        <dbReference type="ARBA" id="ARBA00022833"/>
    </source>
</evidence>
<dbReference type="SUPFAM" id="SSF48403">
    <property type="entry name" value="Ankyrin repeat"/>
    <property type="match status" value="1"/>
</dbReference>
<evidence type="ECO:0000256" key="7">
    <source>
        <dbReference type="ARBA" id="ARBA00022737"/>
    </source>
</evidence>
<evidence type="ECO:0000256" key="2">
    <source>
        <dbReference type="ARBA" id="ARBA00005430"/>
    </source>
</evidence>
<evidence type="ECO:0000259" key="23">
    <source>
        <dbReference type="PROSITE" id="PS50115"/>
    </source>
</evidence>
<dbReference type="InterPro" id="IPR051282">
    <property type="entry name" value="Arf-GAP_GTPase_ANK_PH"/>
</dbReference>
<feature type="region of interest" description="Disordered" evidence="21">
    <location>
        <begin position="283"/>
        <end position="302"/>
    </location>
</feature>
<evidence type="ECO:0000256" key="6">
    <source>
        <dbReference type="ARBA" id="ARBA00022723"/>
    </source>
</evidence>
<feature type="compositionally biased region" description="Polar residues" evidence="21">
    <location>
        <begin position="482"/>
        <end position="494"/>
    </location>
</feature>
<keyword evidence="25" id="KW-1185">Reference proteome</keyword>
<dbReference type="FunFam" id="1.10.220.150:FF:000001">
    <property type="entry name" value="Arf-GAP with GTPase, ANK repeat and PH domain-containing protein 1"/>
    <property type="match status" value="1"/>
</dbReference>
<dbReference type="InterPro" id="IPR038508">
    <property type="entry name" value="ArfGAP_dom_sf"/>
</dbReference>
<dbReference type="FunFam" id="1.25.40.20:FF:000038">
    <property type="entry name" value="Arf-GAP with GTPase, ANK repeat and PH domain-containing protein 3"/>
    <property type="match status" value="1"/>
</dbReference>
<feature type="compositionally biased region" description="Low complexity" evidence="21">
    <location>
        <begin position="288"/>
        <end position="301"/>
    </location>
</feature>
<dbReference type="PROSITE" id="PS50003">
    <property type="entry name" value="PH_DOMAIN"/>
    <property type="match status" value="1"/>
</dbReference>
<evidence type="ECO:0000256" key="14">
    <source>
        <dbReference type="ARBA" id="ARBA00063337"/>
    </source>
</evidence>
<dbReference type="SMART" id="SM00175">
    <property type="entry name" value="RAB"/>
    <property type="match status" value="1"/>
</dbReference>
<gene>
    <name evidence="24" type="primary">agap3</name>
</gene>
<dbReference type="SMART" id="SM00105">
    <property type="entry name" value="ArfGap"/>
    <property type="match status" value="1"/>
</dbReference>
<dbReference type="InterPro" id="IPR002110">
    <property type="entry name" value="Ankyrin_rpt"/>
</dbReference>
<evidence type="ECO:0000256" key="13">
    <source>
        <dbReference type="ARBA" id="ARBA00054555"/>
    </source>
</evidence>
<sequence>WQHQQHHQQQQQHQQQFVLSNSAAIRAEIHRFESVHPNIYAIYDLIERIDDLALQNQIREHVISIEDSFVNSQEWTLSRSVPELKVGIVGNLSSGKSALVHRYLTGTYVQEESPEGGRFKKEIVVDGQSYLLLIRDEGGPPELQFAAWVDAVVFVFSLEDEISFQTVYNYFLRLSSYRNTAEVPMVLVGTQDAISAANPRVIDDSRARKLSNDLKRCTYYETCSTYGLNVERVFQDVAQKVVAMRKKQQLSIGPCKSLPNSPSHSSVPAASLPSVHMNQAANGGGAFSDYSSSVPSTPSISQREMRIETIAASNTPTPIRKQSKRRSNIFTSRKASEQAKSVESKTDSIGSGRAIPIKQGILLKRSGKSLNKEWKKKYVTLCDNGVLTYHPSLHDYMQNIHGKEIDLLRTTVKVPGKRPPRAVAPVAPAAPAATASPKTNGLSKDRSSLQLGIGSTAPHSSSSSSLQSGSMFTGKDAVAHQRSFSMSSTEQWNEAVSGGGDDPAAPGATATSPKLEPPPSPHANRKKHRRKKSTGIAKPEGLAAGNEEPEDSFEFVIVSLTGQTWNFEASTYEERELWVQAIESQIFASLQSCESIKNKSRLGSQSDAMAIQSIRNVRGNSFCVDCDAPNPDWASLNLGALMCIECSGIHRNLGTHLSRVRSLDLDDWPLELSTVMTAIGNAVANSVWEAGVEGYSKPGSDSSRSEKERWIRAKYEQKLFLLGLPGSDVPLGQQLLRAVVEDDLRLVVLLLAHGSKDEVNETYGDGDGRTALHLSCAMANVVLTQLLIWYGVDVKSRDARGQTPLSYARRAGSQECVDILLQHGCPCDGGGLTAAHTPNMSRRNPNVNNNNTQCELNRSVSIM</sequence>
<evidence type="ECO:0000256" key="19">
    <source>
        <dbReference type="PROSITE-ProRule" id="PRU00023"/>
    </source>
</evidence>
<feature type="region of interest" description="Disordered" evidence="21">
    <location>
        <begin position="416"/>
        <end position="548"/>
    </location>
</feature>
<dbReference type="CDD" id="cd08855">
    <property type="entry name" value="ArfGap_AGAP3"/>
    <property type="match status" value="1"/>
</dbReference>
<dbReference type="SMART" id="SM00173">
    <property type="entry name" value="RAS"/>
    <property type="match status" value="1"/>
</dbReference>
<dbReference type="Pfam" id="PF01412">
    <property type="entry name" value="ArfGap"/>
    <property type="match status" value="1"/>
</dbReference>
<accession>A0A672H1H0</accession>
<dbReference type="PROSITE" id="PS50297">
    <property type="entry name" value="ANK_REP_REGION"/>
    <property type="match status" value="2"/>
</dbReference>
<keyword evidence="3" id="KW-0343">GTPase activation</keyword>
<evidence type="ECO:0000256" key="8">
    <source>
        <dbReference type="ARBA" id="ARBA00022741"/>
    </source>
</evidence>
<dbReference type="SUPFAM" id="SSF50729">
    <property type="entry name" value="PH domain-like"/>
    <property type="match status" value="1"/>
</dbReference>
<dbReference type="Pfam" id="PF00071">
    <property type="entry name" value="Ras"/>
    <property type="match status" value="1"/>
</dbReference>
<dbReference type="InterPro" id="IPR001806">
    <property type="entry name" value="Small_GTPase"/>
</dbReference>
<dbReference type="Gene3D" id="2.30.29.30">
    <property type="entry name" value="Pleckstrin-homology domain (PH domain)/Phosphotyrosine-binding domain (PTB)"/>
    <property type="match status" value="2"/>
</dbReference>
<evidence type="ECO:0000256" key="9">
    <source>
        <dbReference type="ARBA" id="ARBA00022771"/>
    </source>
</evidence>
<comment type="similarity">
    <text evidence="2">Belongs to the centaurin gamma-like family.</text>
</comment>
<dbReference type="CDD" id="cd04103">
    <property type="entry name" value="Centaurin_gamma"/>
    <property type="match status" value="1"/>
</dbReference>
<dbReference type="Gene3D" id="1.25.40.20">
    <property type="entry name" value="Ankyrin repeat-containing domain"/>
    <property type="match status" value="1"/>
</dbReference>
<dbReference type="FunFam" id="3.40.50.300:FF:000178">
    <property type="entry name" value="Arf-GAP with GTPase, ANK repeat and PH domain-containing protein 1"/>
    <property type="match status" value="1"/>
</dbReference>
<evidence type="ECO:0000256" key="16">
    <source>
        <dbReference type="ARBA" id="ARBA00078940"/>
    </source>
</evidence>
<dbReference type="PANTHER" id="PTHR45819">
    <property type="entry name" value="CENTAURIN-GAMMA-1A"/>
    <property type="match status" value="1"/>
</dbReference>
<keyword evidence="10" id="KW-0862">Zinc</keyword>
<dbReference type="InterPro" id="IPR036770">
    <property type="entry name" value="Ankyrin_rpt-contain_sf"/>
</dbReference>
<dbReference type="Gene3D" id="1.10.220.150">
    <property type="entry name" value="Arf GTPase activating protein"/>
    <property type="match status" value="1"/>
</dbReference>
<feature type="region of interest" description="Disordered" evidence="21">
    <location>
        <begin position="317"/>
        <end position="349"/>
    </location>
</feature>
<dbReference type="PROSITE" id="PS51421">
    <property type="entry name" value="RAS"/>
    <property type="match status" value="1"/>
</dbReference>
<dbReference type="GO" id="GO:0005096">
    <property type="term" value="F:GTPase activator activity"/>
    <property type="evidence" value="ECO:0007669"/>
    <property type="project" value="UniProtKB-KW"/>
</dbReference>
<evidence type="ECO:0000256" key="12">
    <source>
        <dbReference type="ARBA" id="ARBA00023134"/>
    </source>
</evidence>
<dbReference type="SMART" id="SM00233">
    <property type="entry name" value="PH"/>
    <property type="match status" value="1"/>
</dbReference>
<evidence type="ECO:0000259" key="22">
    <source>
        <dbReference type="PROSITE" id="PS50003"/>
    </source>
</evidence>
<keyword evidence="7" id="KW-0677">Repeat</keyword>
<dbReference type="PROSITE" id="PS50088">
    <property type="entry name" value="ANK_REPEAT"/>
    <property type="match status" value="2"/>
</dbReference>
<name>A0A672H1H0_SALFA</name>
<evidence type="ECO:0000256" key="11">
    <source>
        <dbReference type="ARBA" id="ARBA00023043"/>
    </source>
</evidence>
<evidence type="ECO:0000256" key="1">
    <source>
        <dbReference type="ARBA" id="ARBA00004496"/>
    </source>
</evidence>
<protein>
    <recommendedName>
        <fullName evidence="15">Arf-GAP with GTPase, ANK repeat and PH domain-containing protein 3</fullName>
    </recommendedName>
    <alternativeName>
        <fullName evidence="16">CRAM-associated GTPase</fullName>
    </alternativeName>
    <alternativeName>
        <fullName evidence="17">Centaurin-gamma-3</fullName>
    </alternativeName>
    <alternativeName>
        <fullName evidence="18">MR1-interacting protein</fullName>
    </alternativeName>
</protein>
<dbReference type="SUPFAM" id="SSF57863">
    <property type="entry name" value="ArfGap/RecO-like zinc finger"/>
    <property type="match status" value="1"/>
</dbReference>
<dbReference type="SMART" id="SM00248">
    <property type="entry name" value="ANK"/>
    <property type="match status" value="2"/>
</dbReference>
<comment type="function">
    <text evidence="13">GTPase-activating protein for the ADP ribosylation factor family. GTPase which may be involved in the degradation of expanded polyglutamine proteins through the ubiquitin-proteasome pathway.</text>
</comment>
<evidence type="ECO:0000256" key="3">
    <source>
        <dbReference type="ARBA" id="ARBA00022468"/>
    </source>
</evidence>
<feature type="compositionally biased region" description="Low complexity" evidence="21">
    <location>
        <begin position="421"/>
        <end position="433"/>
    </location>
</feature>
<feature type="compositionally biased region" description="Basic and acidic residues" evidence="21">
    <location>
        <begin position="334"/>
        <end position="346"/>
    </location>
</feature>
<dbReference type="PROSITE" id="PS51419">
    <property type="entry name" value="RAB"/>
    <property type="match status" value="1"/>
</dbReference>
<keyword evidence="11 19" id="KW-0040">ANK repeat</keyword>
<evidence type="ECO:0000256" key="17">
    <source>
        <dbReference type="ARBA" id="ARBA00080364"/>
    </source>
</evidence>
<feature type="compositionally biased region" description="Basic residues" evidence="21">
    <location>
        <begin position="523"/>
        <end position="533"/>
    </location>
</feature>
<evidence type="ECO:0000256" key="15">
    <source>
        <dbReference type="ARBA" id="ARBA00069132"/>
    </source>
</evidence>
<evidence type="ECO:0000313" key="25">
    <source>
        <dbReference type="Proteomes" id="UP000472267"/>
    </source>
</evidence>
<evidence type="ECO:0000313" key="24">
    <source>
        <dbReference type="Ensembl" id="ENSSFAP00005018744.1"/>
    </source>
</evidence>
<evidence type="ECO:0000256" key="21">
    <source>
        <dbReference type="SAM" id="MobiDB-lite"/>
    </source>
</evidence>
<dbReference type="Proteomes" id="UP000472267">
    <property type="component" value="Chromosome 18"/>
</dbReference>
<dbReference type="PANTHER" id="PTHR45819:SF2">
    <property type="entry name" value="ARF-GAP WITH GTPASE, ANK REPEAT AND PH DOMAIN-CONTAINING PROTEIN 3"/>
    <property type="match status" value="1"/>
</dbReference>
<dbReference type="Gene3D" id="3.40.50.300">
    <property type="entry name" value="P-loop containing nucleotide triphosphate hydrolases"/>
    <property type="match status" value="1"/>
</dbReference>
<dbReference type="InterPro" id="IPR027417">
    <property type="entry name" value="P-loop_NTPase"/>
</dbReference>
<feature type="compositionally biased region" description="Low complexity" evidence="21">
    <location>
        <begin position="502"/>
        <end position="511"/>
    </location>
</feature>
<dbReference type="GO" id="GO:0005737">
    <property type="term" value="C:cytoplasm"/>
    <property type="evidence" value="ECO:0007669"/>
    <property type="project" value="UniProtKB-SubCell"/>
</dbReference>
<evidence type="ECO:0000256" key="20">
    <source>
        <dbReference type="PROSITE-ProRule" id="PRU00288"/>
    </source>
</evidence>
<dbReference type="AlphaFoldDB" id="A0A672H1H0"/>
<keyword evidence="9 20" id="KW-0863">Zinc-finger</keyword>
<dbReference type="InterPro" id="IPR037278">
    <property type="entry name" value="ARFGAP/RecO"/>
</dbReference>
<dbReference type="Pfam" id="PF12796">
    <property type="entry name" value="Ank_2"/>
    <property type="match status" value="1"/>
</dbReference>
<keyword evidence="6" id="KW-0479">Metal-binding</keyword>
<reference evidence="24" key="1">
    <citation type="submission" date="2019-06" db="EMBL/GenBank/DDBJ databases">
        <authorList>
            <consortium name="Wellcome Sanger Institute Data Sharing"/>
        </authorList>
    </citation>
    <scope>NUCLEOTIDE SEQUENCE [LARGE SCALE GENOMIC DNA]</scope>
</reference>
<reference evidence="24" key="2">
    <citation type="submission" date="2025-08" db="UniProtKB">
        <authorList>
            <consortium name="Ensembl"/>
        </authorList>
    </citation>
    <scope>IDENTIFICATION</scope>
</reference>
<keyword evidence="8" id="KW-0547">Nucleotide-binding</keyword>
<dbReference type="GO" id="GO:0008270">
    <property type="term" value="F:zinc ion binding"/>
    <property type="evidence" value="ECO:0007669"/>
    <property type="project" value="UniProtKB-KW"/>
</dbReference>
<comment type="subcellular location">
    <subcellularLocation>
        <location evidence="1">Cytoplasm</location>
    </subcellularLocation>
</comment>
<feature type="domain" description="Arf-GAP" evidence="23">
    <location>
        <begin position="608"/>
        <end position="729"/>
    </location>
</feature>
<dbReference type="GO" id="GO:0003924">
    <property type="term" value="F:GTPase activity"/>
    <property type="evidence" value="ECO:0007669"/>
    <property type="project" value="InterPro"/>
</dbReference>
<keyword evidence="12" id="KW-0342">GTP-binding</keyword>
<dbReference type="CDD" id="cd01250">
    <property type="entry name" value="PH_AGAP"/>
    <property type="match status" value="1"/>
</dbReference>
<feature type="repeat" description="ANK" evidence="19">
    <location>
        <begin position="767"/>
        <end position="799"/>
    </location>
</feature>
<dbReference type="FunFam" id="2.30.29.30:FF:000077">
    <property type="entry name" value="Arf-GAP with GTPase, ANK repeat and PH domain-containing protein 1"/>
    <property type="match status" value="1"/>
</dbReference>
<keyword evidence="4" id="KW-0963">Cytoplasm</keyword>
<dbReference type="InterPro" id="IPR001164">
    <property type="entry name" value="ArfGAP_dom"/>
</dbReference>
<dbReference type="InterPro" id="IPR011993">
    <property type="entry name" value="PH-like_dom_sf"/>
</dbReference>
<dbReference type="PROSITE" id="PS50115">
    <property type="entry name" value="ARFGAP"/>
    <property type="match status" value="1"/>
</dbReference>
<dbReference type="SUPFAM" id="SSF52540">
    <property type="entry name" value="P-loop containing nucleoside triphosphate hydrolases"/>
    <property type="match status" value="1"/>
</dbReference>
<reference evidence="24" key="3">
    <citation type="submission" date="2025-09" db="UniProtKB">
        <authorList>
            <consortium name="Ensembl"/>
        </authorList>
    </citation>
    <scope>IDENTIFICATION</scope>
</reference>
<evidence type="ECO:0000256" key="5">
    <source>
        <dbReference type="ARBA" id="ARBA00022553"/>
    </source>
</evidence>
<dbReference type="GO" id="GO:0005634">
    <property type="term" value="C:nucleus"/>
    <property type="evidence" value="ECO:0007669"/>
    <property type="project" value="TreeGrafter"/>
</dbReference>
<feature type="compositionally biased region" description="Low complexity" evidence="21">
    <location>
        <begin position="455"/>
        <end position="470"/>
    </location>
</feature>
<dbReference type="PRINTS" id="PR00405">
    <property type="entry name" value="REVINTRACTNG"/>
</dbReference>
<organism evidence="24 25">
    <name type="scientific">Salarias fasciatus</name>
    <name type="common">Jewelled blenny</name>
    <name type="synonym">Blennius fasciatus</name>
    <dbReference type="NCBI Taxonomy" id="181472"/>
    <lineage>
        <taxon>Eukaryota</taxon>
        <taxon>Metazoa</taxon>
        <taxon>Chordata</taxon>
        <taxon>Craniata</taxon>
        <taxon>Vertebrata</taxon>
        <taxon>Euteleostomi</taxon>
        <taxon>Actinopterygii</taxon>
        <taxon>Neopterygii</taxon>
        <taxon>Teleostei</taxon>
        <taxon>Neoteleostei</taxon>
        <taxon>Acanthomorphata</taxon>
        <taxon>Ovalentaria</taxon>
        <taxon>Blenniimorphae</taxon>
        <taxon>Blenniiformes</taxon>
        <taxon>Blennioidei</taxon>
        <taxon>Blenniidae</taxon>
        <taxon>Salariinae</taxon>
        <taxon>Salarias</taxon>
    </lineage>
</organism>
<dbReference type="FunFam" id="2.30.29.30:FF:000199">
    <property type="entry name" value="Arf-GAP with GTPase, ANK repeat and PH domain-containing protein 3"/>
    <property type="match status" value="1"/>
</dbReference>
<proteinExistence type="inferred from homology"/>
<feature type="repeat" description="ANK" evidence="19">
    <location>
        <begin position="800"/>
        <end position="824"/>
    </location>
</feature>
<comment type="subunit">
    <text evidence="14">Interacts with PML. Interacts with expanded polyglutamine proteins.</text>
</comment>
<dbReference type="GO" id="GO:0005525">
    <property type="term" value="F:GTP binding"/>
    <property type="evidence" value="ECO:0007669"/>
    <property type="project" value="UniProtKB-KW"/>
</dbReference>
<evidence type="ECO:0000256" key="18">
    <source>
        <dbReference type="ARBA" id="ARBA00081856"/>
    </source>
</evidence>
<feature type="domain" description="PH" evidence="22">
    <location>
        <begin position="355"/>
        <end position="587"/>
    </location>
</feature>
<keyword evidence="5" id="KW-0597">Phosphoprotein</keyword>
<dbReference type="Ensembl" id="ENSSFAT00005019477.1">
    <property type="protein sequence ID" value="ENSSFAP00005018744.1"/>
    <property type="gene ID" value="ENSSFAG00005009720.1"/>
</dbReference>